<dbReference type="EMBL" id="JBICBT010000210">
    <property type="protein sequence ID" value="KAL3120439.1"/>
    <property type="molecule type" value="Genomic_DNA"/>
</dbReference>
<feature type="domain" description="MATH" evidence="1">
    <location>
        <begin position="14"/>
        <end position="150"/>
    </location>
</feature>
<name>A0ABD2LZ06_9BILA</name>
<dbReference type="SMART" id="SM00061">
    <property type="entry name" value="MATH"/>
    <property type="match status" value="2"/>
</dbReference>
<protein>
    <recommendedName>
        <fullName evidence="1">MATH domain-containing protein</fullName>
    </recommendedName>
</protein>
<dbReference type="PANTHER" id="PTHR46162">
    <property type="entry name" value="TRAF-LIKE FAMILY PROTEIN"/>
    <property type="match status" value="1"/>
</dbReference>
<evidence type="ECO:0000259" key="1">
    <source>
        <dbReference type="PROSITE" id="PS50144"/>
    </source>
</evidence>
<dbReference type="Gene3D" id="2.60.210.10">
    <property type="entry name" value="Apoptosis, Tumor Necrosis Factor Receptor Associated Protein 2, Chain A"/>
    <property type="match status" value="2"/>
</dbReference>
<dbReference type="SUPFAM" id="SSF49599">
    <property type="entry name" value="TRAF domain-like"/>
    <property type="match status" value="2"/>
</dbReference>
<dbReference type="Proteomes" id="UP001620626">
    <property type="component" value="Unassembled WGS sequence"/>
</dbReference>
<dbReference type="Pfam" id="PF22486">
    <property type="entry name" value="MATH_2"/>
    <property type="match status" value="2"/>
</dbReference>
<evidence type="ECO:0000313" key="3">
    <source>
        <dbReference type="Proteomes" id="UP001620626"/>
    </source>
</evidence>
<proteinExistence type="predicted"/>
<organism evidence="2 3">
    <name type="scientific">Heterodera trifolii</name>
    <dbReference type="NCBI Taxonomy" id="157864"/>
    <lineage>
        <taxon>Eukaryota</taxon>
        <taxon>Metazoa</taxon>
        <taxon>Ecdysozoa</taxon>
        <taxon>Nematoda</taxon>
        <taxon>Chromadorea</taxon>
        <taxon>Rhabditida</taxon>
        <taxon>Tylenchina</taxon>
        <taxon>Tylenchomorpha</taxon>
        <taxon>Tylenchoidea</taxon>
        <taxon>Heteroderidae</taxon>
        <taxon>Heteroderinae</taxon>
        <taxon>Heterodera</taxon>
    </lineage>
</organism>
<comment type="caution">
    <text evidence="2">The sequence shown here is derived from an EMBL/GenBank/DDBJ whole genome shotgun (WGS) entry which is preliminary data.</text>
</comment>
<dbReference type="InterPro" id="IPR008974">
    <property type="entry name" value="TRAF-like"/>
</dbReference>
<dbReference type="InterPro" id="IPR002083">
    <property type="entry name" value="MATH/TRAF_dom"/>
</dbReference>
<keyword evidence="3" id="KW-1185">Reference proteome</keyword>
<sequence length="320" mass="36802">MPFPTNGRISDRKKGTLLMDIEKVSEFAREEVESSRYSEKVFINGLPWKILAQIRMKTESTDNDEKCLGFFLLCDSPEKDSPWHFRVHSATFRIISQNNVGENSIGTLSDFVFNTNSTKMGSNYFISFPELMNLSNGFYDKGKDKVTLVIDVTTTDEPKLDKFILDQSKSKGTLFMDIEKVSEFAREVFGSERKSESVTYVKGLAWKIMAEIEKKNESTDNDEKWLGVYLLCIGTKEENWSCKCSAIIRIVSQKSGVADIRREFDDYIFDNKENNWGYNNFISFPQLMKSRNGFYNREEDKVTLAINCTVNEAKTRANDT</sequence>
<evidence type="ECO:0000313" key="2">
    <source>
        <dbReference type="EMBL" id="KAL3120439.1"/>
    </source>
</evidence>
<dbReference type="AlphaFoldDB" id="A0ABD2LZ06"/>
<reference evidence="2 3" key="1">
    <citation type="submission" date="2024-10" db="EMBL/GenBank/DDBJ databases">
        <authorList>
            <person name="Kim D."/>
        </authorList>
    </citation>
    <scope>NUCLEOTIDE SEQUENCE [LARGE SCALE GENOMIC DNA]</scope>
    <source>
        <strain evidence="2">BH-2024</strain>
    </source>
</reference>
<dbReference type="PANTHER" id="PTHR46162:SF2">
    <property type="entry name" value="ANKYRIN REPEAT-CONTAINING PROTEIN-RELATED"/>
    <property type="match status" value="1"/>
</dbReference>
<dbReference type="PROSITE" id="PS50144">
    <property type="entry name" value="MATH"/>
    <property type="match status" value="2"/>
</dbReference>
<accession>A0ABD2LZ06</accession>
<gene>
    <name evidence="2" type="ORF">niasHT_000469</name>
</gene>
<feature type="domain" description="MATH" evidence="1">
    <location>
        <begin position="171"/>
        <end position="306"/>
    </location>
</feature>